<evidence type="ECO:0000313" key="9">
    <source>
        <dbReference type="EMBL" id="GAA2175744.1"/>
    </source>
</evidence>
<evidence type="ECO:0000256" key="4">
    <source>
        <dbReference type="ARBA" id="ARBA00022475"/>
    </source>
</evidence>
<dbReference type="PANTHER" id="PTHR30472">
    <property type="entry name" value="FERRIC ENTEROBACTIN TRANSPORT SYSTEM PERMEASE PROTEIN"/>
    <property type="match status" value="1"/>
</dbReference>
<dbReference type="SUPFAM" id="SSF81345">
    <property type="entry name" value="ABC transporter involved in vitamin B12 uptake, BtuC"/>
    <property type="match status" value="1"/>
</dbReference>
<dbReference type="CDD" id="cd06550">
    <property type="entry name" value="TM_ABC_iron-siderophores_like"/>
    <property type="match status" value="1"/>
</dbReference>
<evidence type="ECO:0000256" key="6">
    <source>
        <dbReference type="ARBA" id="ARBA00022989"/>
    </source>
</evidence>
<proteinExistence type="inferred from homology"/>
<feature type="transmembrane region" description="Helical" evidence="8">
    <location>
        <begin position="160"/>
        <end position="180"/>
    </location>
</feature>
<evidence type="ECO:0000256" key="1">
    <source>
        <dbReference type="ARBA" id="ARBA00004651"/>
    </source>
</evidence>
<organism evidence="9 10">
    <name type="scientific">Agrococcus versicolor</name>
    <dbReference type="NCBI Taxonomy" id="501482"/>
    <lineage>
        <taxon>Bacteria</taxon>
        <taxon>Bacillati</taxon>
        <taxon>Actinomycetota</taxon>
        <taxon>Actinomycetes</taxon>
        <taxon>Micrococcales</taxon>
        <taxon>Microbacteriaceae</taxon>
        <taxon>Agrococcus</taxon>
    </lineage>
</organism>
<feature type="transmembrane region" description="Helical" evidence="8">
    <location>
        <begin position="102"/>
        <end position="122"/>
    </location>
</feature>
<evidence type="ECO:0000256" key="5">
    <source>
        <dbReference type="ARBA" id="ARBA00022692"/>
    </source>
</evidence>
<dbReference type="InterPro" id="IPR037294">
    <property type="entry name" value="ABC_BtuC-like"/>
</dbReference>
<gene>
    <name evidence="9" type="ORF">GCM10009846_26810</name>
</gene>
<keyword evidence="3" id="KW-0813">Transport</keyword>
<feature type="transmembrane region" description="Helical" evidence="8">
    <location>
        <begin position="318"/>
        <end position="336"/>
    </location>
</feature>
<keyword evidence="10" id="KW-1185">Reference proteome</keyword>
<accession>A0ABN3AXC0</accession>
<reference evidence="9 10" key="1">
    <citation type="journal article" date="2019" name="Int. J. Syst. Evol. Microbiol.">
        <title>The Global Catalogue of Microorganisms (GCM) 10K type strain sequencing project: providing services to taxonomists for standard genome sequencing and annotation.</title>
        <authorList>
            <consortium name="The Broad Institute Genomics Platform"/>
            <consortium name="The Broad Institute Genome Sequencing Center for Infectious Disease"/>
            <person name="Wu L."/>
            <person name="Ma J."/>
        </authorList>
    </citation>
    <scope>NUCLEOTIDE SEQUENCE [LARGE SCALE GENOMIC DNA]</scope>
    <source>
        <strain evidence="9 10">JCM 16026</strain>
    </source>
</reference>
<evidence type="ECO:0000313" key="10">
    <source>
        <dbReference type="Proteomes" id="UP001501599"/>
    </source>
</evidence>
<feature type="transmembrane region" description="Helical" evidence="8">
    <location>
        <begin position="291"/>
        <end position="312"/>
    </location>
</feature>
<evidence type="ECO:0000256" key="8">
    <source>
        <dbReference type="SAM" id="Phobius"/>
    </source>
</evidence>
<name>A0ABN3AXC0_9MICO</name>
<keyword evidence="7 8" id="KW-0472">Membrane</keyword>
<dbReference type="EMBL" id="BAAAQT010000008">
    <property type="protein sequence ID" value="GAA2175744.1"/>
    <property type="molecule type" value="Genomic_DNA"/>
</dbReference>
<evidence type="ECO:0000256" key="3">
    <source>
        <dbReference type="ARBA" id="ARBA00022448"/>
    </source>
</evidence>
<comment type="caution">
    <text evidence="9">The sequence shown here is derived from an EMBL/GenBank/DDBJ whole genome shotgun (WGS) entry which is preliminary data.</text>
</comment>
<comment type="similarity">
    <text evidence="2">Belongs to the binding-protein-dependent transport system permease family. FecCD subfamily.</text>
</comment>
<evidence type="ECO:0000256" key="7">
    <source>
        <dbReference type="ARBA" id="ARBA00023136"/>
    </source>
</evidence>
<dbReference type="InterPro" id="IPR000522">
    <property type="entry name" value="ABC_transptr_permease_BtuC"/>
</dbReference>
<feature type="transmembrane region" description="Helical" evidence="8">
    <location>
        <begin position="73"/>
        <end position="90"/>
    </location>
</feature>
<keyword evidence="6 8" id="KW-1133">Transmembrane helix</keyword>
<feature type="transmembrane region" description="Helical" evidence="8">
    <location>
        <begin position="20"/>
        <end position="41"/>
    </location>
</feature>
<feature type="transmembrane region" description="Helical" evidence="8">
    <location>
        <begin position="206"/>
        <end position="226"/>
    </location>
</feature>
<dbReference type="Gene3D" id="1.10.3470.10">
    <property type="entry name" value="ABC transporter involved in vitamin B12 uptake, BtuC"/>
    <property type="match status" value="1"/>
</dbReference>
<protein>
    <submittedName>
        <fullName evidence="9">Iron ABC transporter permease</fullName>
    </submittedName>
</protein>
<dbReference type="Pfam" id="PF01032">
    <property type="entry name" value="FecCD"/>
    <property type="match status" value="1"/>
</dbReference>
<keyword evidence="4" id="KW-1003">Cell membrane</keyword>
<comment type="subcellular location">
    <subcellularLocation>
        <location evidence="1">Cell membrane</location>
        <topology evidence="1">Multi-pass membrane protein</topology>
    </subcellularLocation>
</comment>
<sequence>MTQLAVADRRTAGRATRTTIAFAACGAIVVLAIVASLALGVRDVDPLTALRAVLDPSIGTIDAIAVRERIPRTVLGLLVGAALGLAGSLMQGVTRNPLADPGILGVNGGAALAVVIGIAFLGIVSPWQYLSLALVGAALAAAFVYVVGSIGRGGPTPIKLALAGAATSAALASLVSAILLPRTDVLTIFRQWQIGGIGGAEWDRMLVIAPVIGIAVVVGLLSAPALDAMALGEQAAKGLGVDVGPWRLTAAVAGVVLCGAGTALAGPIGFIGLVVPHVLRLLVGANHRALLPASLLGGAGLLLLADVVGRLIQDTAEVEAGIVAAFVGAPVLIVIARRSRMQGL</sequence>
<dbReference type="Proteomes" id="UP001501599">
    <property type="component" value="Unassembled WGS sequence"/>
</dbReference>
<feature type="transmembrane region" description="Helical" evidence="8">
    <location>
        <begin position="129"/>
        <end position="148"/>
    </location>
</feature>
<evidence type="ECO:0000256" key="2">
    <source>
        <dbReference type="ARBA" id="ARBA00007935"/>
    </source>
</evidence>
<feature type="transmembrane region" description="Helical" evidence="8">
    <location>
        <begin position="246"/>
        <end position="279"/>
    </location>
</feature>
<dbReference type="PANTHER" id="PTHR30472:SF1">
    <property type="entry name" value="FE(3+) DICITRATE TRANSPORT SYSTEM PERMEASE PROTEIN FECC-RELATED"/>
    <property type="match status" value="1"/>
</dbReference>
<keyword evidence="5 8" id="KW-0812">Transmembrane</keyword>